<evidence type="ECO:0000313" key="3">
    <source>
        <dbReference type="Proteomes" id="UP000324222"/>
    </source>
</evidence>
<keyword evidence="1" id="KW-0472">Membrane</keyword>
<keyword evidence="1" id="KW-1133">Transmembrane helix</keyword>
<feature type="transmembrane region" description="Helical" evidence="1">
    <location>
        <begin position="65"/>
        <end position="88"/>
    </location>
</feature>
<keyword evidence="3" id="KW-1185">Reference proteome</keyword>
<keyword evidence="1" id="KW-0812">Transmembrane</keyword>
<accession>A0A5B7EIW3</accession>
<dbReference type="PROSITE" id="PS51257">
    <property type="entry name" value="PROKAR_LIPOPROTEIN"/>
    <property type="match status" value="1"/>
</dbReference>
<dbReference type="AlphaFoldDB" id="A0A5B7EIW3"/>
<organism evidence="2 3">
    <name type="scientific">Portunus trituberculatus</name>
    <name type="common">Swimming crab</name>
    <name type="synonym">Neptunus trituberculatus</name>
    <dbReference type="NCBI Taxonomy" id="210409"/>
    <lineage>
        <taxon>Eukaryota</taxon>
        <taxon>Metazoa</taxon>
        <taxon>Ecdysozoa</taxon>
        <taxon>Arthropoda</taxon>
        <taxon>Crustacea</taxon>
        <taxon>Multicrustacea</taxon>
        <taxon>Malacostraca</taxon>
        <taxon>Eumalacostraca</taxon>
        <taxon>Eucarida</taxon>
        <taxon>Decapoda</taxon>
        <taxon>Pleocyemata</taxon>
        <taxon>Brachyura</taxon>
        <taxon>Eubrachyura</taxon>
        <taxon>Portunoidea</taxon>
        <taxon>Portunidae</taxon>
        <taxon>Portuninae</taxon>
        <taxon>Portunus</taxon>
    </lineage>
</organism>
<evidence type="ECO:0000256" key="1">
    <source>
        <dbReference type="SAM" id="Phobius"/>
    </source>
</evidence>
<name>A0A5B7EIW3_PORTR</name>
<proteinExistence type="predicted"/>
<gene>
    <name evidence="2" type="ORF">E2C01_026551</name>
</gene>
<protein>
    <submittedName>
        <fullName evidence="2">Uncharacterized protein</fullName>
    </submittedName>
</protein>
<evidence type="ECO:0000313" key="2">
    <source>
        <dbReference type="EMBL" id="MPC33207.1"/>
    </source>
</evidence>
<sequence length="106" mass="11652">MNMKTHPGTEGVTGVVGVPQWGVGCICLMSWRAFDVVDAGTKTNKHLMELYAFISCLMNDLYFSFYFFIVCVCVCVCVFLGCVFVNLLKELMGCVDVCHFALSGVG</sequence>
<dbReference type="Proteomes" id="UP000324222">
    <property type="component" value="Unassembled WGS sequence"/>
</dbReference>
<reference evidence="2 3" key="1">
    <citation type="submission" date="2019-05" db="EMBL/GenBank/DDBJ databases">
        <title>Another draft genome of Portunus trituberculatus and its Hox gene families provides insights of decapod evolution.</title>
        <authorList>
            <person name="Jeong J.-H."/>
            <person name="Song I."/>
            <person name="Kim S."/>
            <person name="Choi T."/>
            <person name="Kim D."/>
            <person name="Ryu S."/>
            <person name="Kim W."/>
        </authorList>
    </citation>
    <scope>NUCLEOTIDE SEQUENCE [LARGE SCALE GENOMIC DNA]</scope>
    <source>
        <tissue evidence="2">Muscle</tissue>
    </source>
</reference>
<comment type="caution">
    <text evidence="2">The sequence shown here is derived from an EMBL/GenBank/DDBJ whole genome shotgun (WGS) entry which is preliminary data.</text>
</comment>
<dbReference type="EMBL" id="VSRR010002784">
    <property type="protein sequence ID" value="MPC33207.1"/>
    <property type="molecule type" value="Genomic_DNA"/>
</dbReference>